<organism evidence="1 2">
    <name type="scientific">Orchesella dallaii</name>
    <dbReference type="NCBI Taxonomy" id="48710"/>
    <lineage>
        <taxon>Eukaryota</taxon>
        <taxon>Metazoa</taxon>
        <taxon>Ecdysozoa</taxon>
        <taxon>Arthropoda</taxon>
        <taxon>Hexapoda</taxon>
        <taxon>Collembola</taxon>
        <taxon>Entomobryomorpha</taxon>
        <taxon>Entomobryoidea</taxon>
        <taxon>Orchesellidae</taxon>
        <taxon>Orchesellinae</taxon>
        <taxon>Orchesella</taxon>
    </lineage>
</organism>
<reference evidence="1 2" key="1">
    <citation type="submission" date="2024-08" db="EMBL/GenBank/DDBJ databases">
        <authorList>
            <person name="Cucini C."/>
            <person name="Frati F."/>
        </authorList>
    </citation>
    <scope>NUCLEOTIDE SEQUENCE [LARGE SCALE GENOMIC DNA]</scope>
</reference>
<dbReference type="EMBL" id="CAXLJM020000137">
    <property type="protein sequence ID" value="CAL8140490.1"/>
    <property type="molecule type" value="Genomic_DNA"/>
</dbReference>
<gene>
    <name evidence="1" type="ORF">ODALV1_LOCUS28308</name>
</gene>
<proteinExistence type="predicted"/>
<name>A0ABP1S0W0_9HEXA</name>
<accession>A0ABP1S0W0</accession>
<evidence type="ECO:0000313" key="2">
    <source>
        <dbReference type="Proteomes" id="UP001642540"/>
    </source>
</evidence>
<sequence length="102" mass="11756">MMINFYVVKSLEVFSDCRHEVRVRWKDISHKFTNISSVEDVQKPLHRLSSLKLCSGAKNCNMFNVWPSAHKILNIWYADDCEQTTPDTRVVQAVPTTKNGLS</sequence>
<keyword evidence="2" id="KW-1185">Reference proteome</keyword>
<protein>
    <submittedName>
        <fullName evidence="1">Uncharacterized protein</fullName>
    </submittedName>
</protein>
<evidence type="ECO:0000313" key="1">
    <source>
        <dbReference type="EMBL" id="CAL8140490.1"/>
    </source>
</evidence>
<dbReference type="Proteomes" id="UP001642540">
    <property type="component" value="Unassembled WGS sequence"/>
</dbReference>
<comment type="caution">
    <text evidence="1">The sequence shown here is derived from an EMBL/GenBank/DDBJ whole genome shotgun (WGS) entry which is preliminary data.</text>
</comment>